<evidence type="ECO:0000256" key="3">
    <source>
        <dbReference type="ARBA" id="ARBA00022833"/>
    </source>
</evidence>
<dbReference type="PROSITE" id="PS51156">
    <property type="entry name" value="ELM2"/>
    <property type="match status" value="1"/>
</dbReference>
<dbReference type="InterPro" id="IPR029617">
    <property type="entry name" value="Snt2"/>
</dbReference>
<keyword evidence="5" id="KW-0539">Nucleus</keyword>
<evidence type="ECO:0000259" key="10">
    <source>
        <dbReference type="PROSITE" id="PS51038"/>
    </source>
</evidence>
<organism evidence="14 15">
    <name type="scientific">Mucor velutinosus</name>
    <dbReference type="NCBI Taxonomy" id="708070"/>
    <lineage>
        <taxon>Eukaryota</taxon>
        <taxon>Fungi</taxon>
        <taxon>Fungi incertae sedis</taxon>
        <taxon>Mucoromycota</taxon>
        <taxon>Mucoromycotina</taxon>
        <taxon>Mucoromycetes</taxon>
        <taxon>Mucorales</taxon>
        <taxon>Mucorineae</taxon>
        <taxon>Mucoraceae</taxon>
        <taxon>Mucor</taxon>
    </lineage>
</organism>
<feature type="domain" description="SANT" evidence="12">
    <location>
        <begin position="521"/>
        <end position="572"/>
    </location>
</feature>
<dbReference type="AlphaFoldDB" id="A0AAN7I2S8"/>
<reference evidence="14 15" key="1">
    <citation type="submission" date="2022-11" db="EMBL/GenBank/DDBJ databases">
        <title>Mucor velutinosus strain NIH1002 WGS.</title>
        <authorList>
            <person name="Subramanian P."/>
            <person name="Mullikin J.C."/>
            <person name="Segre J.A."/>
            <person name="Zelazny A.M."/>
        </authorList>
    </citation>
    <scope>NUCLEOTIDE SEQUENCE [LARGE SCALE GENOMIC DNA]</scope>
    <source>
        <strain evidence="14 15">NIH1002</strain>
    </source>
</reference>
<protein>
    <submittedName>
        <fullName evidence="14">Asparagine synthetase</fullName>
        <ecNumber evidence="14">6.3.5.4</ecNumber>
    </submittedName>
</protein>
<dbReference type="GO" id="GO:0048189">
    <property type="term" value="C:Lid2 complex"/>
    <property type="evidence" value="ECO:0007669"/>
    <property type="project" value="TreeGrafter"/>
</dbReference>
<dbReference type="GO" id="GO:0006355">
    <property type="term" value="P:regulation of DNA-templated transcription"/>
    <property type="evidence" value="ECO:0007669"/>
    <property type="project" value="InterPro"/>
</dbReference>
<feature type="region of interest" description="Disordered" evidence="7">
    <location>
        <begin position="221"/>
        <end position="253"/>
    </location>
</feature>
<evidence type="ECO:0000256" key="4">
    <source>
        <dbReference type="ARBA" id="ARBA00023125"/>
    </source>
</evidence>
<feature type="compositionally biased region" description="Low complexity" evidence="7">
    <location>
        <begin position="386"/>
        <end position="398"/>
    </location>
</feature>
<accession>A0AAN7I2S8</accession>
<dbReference type="InterPro" id="IPR000679">
    <property type="entry name" value="Znf_GATA"/>
</dbReference>
<dbReference type="GO" id="GO:0003682">
    <property type="term" value="F:chromatin binding"/>
    <property type="evidence" value="ECO:0007669"/>
    <property type="project" value="InterPro"/>
</dbReference>
<dbReference type="Gene3D" id="3.30.40.10">
    <property type="entry name" value="Zinc/RING finger domain, C3HC4 (zinc finger)"/>
    <property type="match status" value="3"/>
</dbReference>
<feature type="region of interest" description="Disordered" evidence="7">
    <location>
        <begin position="372"/>
        <end position="452"/>
    </location>
</feature>
<dbReference type="PROSITE" id="PS01359">
    <property type="entry name" value="ZF_PHD_1"/>
    <property type="match status" value="1"/>
</dbReference>
<dbReference type="PROSITE" id="PS51038">
    <property type="entry name" value="BAH"/>
    <property type="match status" value="1"/>
</dbReference>
<feature type="compositionally biased region" description="Polar residues" evidence="7">
    <location>
        <begin position="302"/>
        <end position="320"/>
    </location>
</feature>
<dbReference type="Pfam" id="PF01426">
    <property type="entry name" value="BAH"/>
    <property type="match status" value="1"/>
</dbReference>
<dbReference type="GO" id="GO:0043565">
    <property type="term" value="F:sequence-specific DNA binding"/>
    <property type="evidence" value="ECO:0007669"/>
    <property type="project" value="InterPro"/>
</dbReference>
<evidence type="ECO:0000256" key="5">
    <source>
        <dbReference type="ARBA" id="ARBA00023242"/>
    </source>
</evidence>
<keyword evidence="15" id="KW-1185">Reference proteome</keyword>
<dbReference type="PROSITE" id="PS50016">
    <property type="entry name" value="ZF_PHD_2"/>
    <property type="match status" value="2"/>
</dbReference>
<dbReference type="GO" id="GO:0004842">
    <property type="term" value="F:ubiquitin-protein transferase activity"/>
    <property type="evidence" value="ECO:0007669"/>
    <property type="project" value="TreeGrafter"/>
</dbReference>
<evidence type="ECO:0000313" key="15">
    <source>
        <dbReference type="Proteomes" id="UP001304243"/>
    </source>
</evidence>
<sequence length="1080" mass="122395">MSDIKTAHNTRETELSDGTTVYINGEPYYIGRVMEFCTSHKRKGLQVRIAWYNRMKDIINRKTADSCLLVATMHSDIYPVSSIRGKCTVMHKHYVPNIDVYRKQQDHFYYNQLYDRYIQRVYDVVPCETVQNVPMDTLEALKSRYQFIAVEQGKAADLTVARRICCVCQQWCQSAMSVKCAACHKSFHMSCLNPPLARKPSKGFAWQCAYCTRQEQLAESNPESPVTSVTSHTRSSSKASSPETSDSQQQTTKELSIAAATAAVVATKTELKRQMRATRSQVKQQQQQETLLLNAMVAEDASANSFNTSSPNCSRKSNPTIKREGPQAQHMNMTNMWPFRYFGVNTAITDILDVDDRIYPRAKSRIGTKYQANVPDFVPPSRQSRHSSSTPAASRSPRGLWPEEGSVNKEAQNVLDHQTPTKDTSDQDDMASPFSGSSDLTSSMRPTRGTDDTVTVIYRPGILNELTIDHYVDSVKKLKNIPLPPHNSDLMDRALYELELNNYDTETAYDNMSKLNGDDFKHVVEWTPAEMEAFEQSIRDHGHDLNYAKAAVKTKDMADIVRYFYQWKKTDRYEPVYSEWTKVYRPLKKFKRFPRDMEREAEEARLEKENEMAVEHGEHTDLTIVPRSTYASRNYQCMNCLTEQSRIWRRSPSDFDRKRKVFSKVLCNDCGVFWLKYAKTKPISPETRIANVTMSSASNNGPLSGGDNKRKRSESHSSSMKQRLNDDQEYLEFNPSSCTICHIMSGPPNSLYTCYSCGMSVHHDCYGVKDKTEHIGWQCDPCQNRKKPVASYNYECVLCYNTTSKHQALKMTSGYCWAHVQCAVFIPEVKFVNPSTLSPVEYIGCVNPARTEAQCSLCDDQRGACIACSECNKTMHVQCAVDNNYRLLFEILPPNAKSHRHQSHCPAIPAGHFSTNSAAGIMVPQVICPSHSLTGKQLVRIEERTANESRKSALYTFCNYFKRISSNSTPAMRRYLASSAYNHTKKMSKKMPSQLDALVDSLTMDASLSSYAGSHESRSRAILTSLSPSSSASSASSRSCSQCPAKFSPIWWSVGSDPYSLQRLCQRCHNKEQLDQQHVH</sequence>
<dbReference type="FunFam" id="1.10.10.60:FF:000012">
    <property type="entry name" value="Metastasis-associated 1 family, member 3"/>
    <property type="match status" value="1"/>
</dbReference>
<dbReference type="InterPro" id="IPR013083">
    <property type="entry name" value="Znf_RING/FYVE/PHD"/>
</dbReference>
<dbReference type="InterPro" id="IPR034732">
    <property type="entry name" value="EPHD"/>
</dbReference>
<feature type="compositionally biased region" description="Polar residues" evidence="7">
    <location>
        <begin position="242"/>
        <end position="253"/>
    </location>
</feature>
<keyword evidence="4" id="KW-0238">DNA-binding</keyword>
<evidence type="ECO:0000256" key="1">
    <source>
        <dbReference type="ARBA" id="ARBA00022723"/>
    </source>
</evidence>
<dbReference type="RefSeq" id="XP_064686214.1">
    <property type="nucleotide sequence ID" value="XM_064829012.1"/>
</dbReference>
<comment type="caution">
    <text evidence="14">The sequence shown here is derived from an EMBL/GenBank/DDBJ whole genome shotgun (WGS) entry which is preliminary data.</text>
</comment>
<keyword evidence="1" id="KW-0479">Metal-binding</keyword>
<dbReference type="Pfam" id="PF13832">
    <property type="entry name" value="zf-HC5HC2H_2"/>
    <property type="match status" value="1"/>
</dbReference>
<dbReference type="SMART" id="SM00401">
    <property type="entry name" value="ZnF_GATA"/>
    <property type="match status" value="1"/>
</dbReference>
<dbReference type="SMART" id="SM00249">
    <property type="entry name" value="PHD"/>
    <property type="match status" value="3"/>
</dbReference>
<dbReference type="EC" id="6.3.5.4" evidence="14"/>
<keyword evidence="2 6" id="KW-0863">Zinc-finger</keyword>
<feature type="compositionally biased region" description="Polar residues" evidence="7">
    <location>
        <begin position="692"/>
        <end position="702"/>
    </location>
</feature>
<name>A0AAN7I2S8_9FUNG</name>
<dbReference type="InterPro" id="IPR000949">
    <property type="entry name" value="ELM2_dom"/>
</dbReference>
<feature type="domain" description="PHD-type" evidence="13">
    <location>
        <begin position="793"/>
        <end position="909"/>
    </location>
</feature>
<dbReference type="PROSITE" id="PS51293">
    <property type="entry name" value="SANT"/>
    <property type="match status" value="1"/>
</dbReference>
<keyword evidence="3" id="KW-0862">Zinc</keyword>
<feature type="domain" description="BAH" evidence="10">
    <location>
        <begin position="11"/>
        <end position="125"/>
    </location>
</feature>
<dbReference type="PANTHER" id="PTHR47672:SF1">
    <property type="entry name" value="E3 UBIQUITIN-PROTEIN LIGASE SNT2"/>
    <property type="match status" value="1"/>
</dbReference>
<dbReference type="PROSITE" id="PS50114">
    <property type="entry name" value="GATA_ZN_FINGER_2"/>
    <property type="match status" value="1"/>
</dbReference>
<dbReference type="Gene3D" id="2.30.30.490">
    <property type="match status" value="1"/>
</dbReference>
<dbReference type="InterPro" id="IPR017884">
    <property type="entry name" value="SANT_dom"/>
</dbReference>
<evidence type="ECO:0000259" key="9">
    <source>
        <dbReference type="PROSITE" id="PS50114"/>
    </source>
</evidence>
<keyword evidence="14" id="KW-0436">Ligase</keyword>
<feature type="domain" description="GATA-type" evidence="9">
    <location>
        <begin position="631"/>
        <end position="693"/>
    </location>
</feature>
<dbReference type="InterPro" id="IPR019787">
    <property type="entry name" value="Znf_PHD-finger"/>
</dbReference>
<dbReference type="InterPro" id="IPR009057">
    <property type="entry name" value="Homeodomain-like_sf"/>
</dbReference>
<dbReference type="Pfam" id="PF13831">
    <property type="entry name" value="PHD_2"/>
    <property type="match status" value="1"/>
</dbReference>
<feature type="region of interest" description="Disordered" evidence="7">
    <location>
        <begin position="692"/>
        <end position="721"/>
    </location>
</feature>
<evidence type="ECO:0000313" key="14">
    <source>
        <dbReference type="EMBL" id="KAK4519548.1"/>
    </source>
</evidence>
<evidence type="ECO:0000259" key="13">
    <source>
        <dbReference type="PROSITE" id="PS51805"/>
    </source>
</evidence>
<proteinExistence type="predicted"/>
<dbReference type="Pfam" id="PF00628">
    <property type="entry name" value="PHD"/>
    <property type="match status" value="1"/>
</dbReference>
<dbReference type="EMBL" id="JASEJX010000012">
    <property type="protein sequence ID" value="KAK4519548.1"/>
    <property type="molecule type" value="Genomic_DNA"/>
</dbReference>
<dbReference type="SUPFAM" id="SSF46689">
    <property type="entry name" value="Homeodomain-like"/>
    <property type="match status" value="1"/>
</dbReference>
<dbReference type="InterPro" id="IPR001025">
    <property type="entry name" value="BAH_dom"/>
</dbReference>
<gene>
    <name evidence="14" type="primary">ASN1_1</name>
    <name evidence="14" type="ORF">ATC70_009784</name>
</gene>
<feature type="compositionally biased region" description="Polar residues" evidence="7">
    <location>
        <begin position="409"/>
        <end position="418"/>
    </location>
</feature>
<evidence type="ECO:0000256" key="6">
    <source>
        <dbReference type="PROSITE-ProRule" id="PRU00094"/>
    </source>
</evidence>
<dbReference type="InterPro" id="IPR013088">
    <property type="entry name" value="Znf_NHR/GATA"/>
</dbReference>
<feature type="domain" description="ELM2" evidence="11">
    <location>
        <begin position="362"/>
        <end position="516"/>
    </location>
</feature>
<dbReference type="InterPro" id="IPR019786">
    <property type="entry name" value="Zinc_finger_PHD-type_CS"/>
</dbReference>
<evidence type="ECO:0000259" key="8">
    <source>
        <dbReference type="PROSITE" id="PS50016"/>
    </source>
</evidence>
<dbReference type="GeneID" id="89953470"/>
<feature type="domain" description="PHD-type" evidence="8">
    <location>
        <begin position="162"/>
        <end position="214"/>
    </location>
</feature>
<dbReference type="GO" id="GO:0036205">
    <property type="term" value="P:histone catabolic process"/>
    <property type="evidence" value="ECO:0007669"/>
    <property type="project" value="TreeGrafter"/>
</dbReference>
<feature type="domain" description="PHD-type" evidence="8">
    <location>
        <begin position="735"/>
        <end position="785"/>
    </location>
</feature>
<evidence type="ECO:0000256" key="2">
    <source>
        <dbReference type="ARBA" id="ARBA00022771"/>
    </source>
</evidence>
<evidence type="ECO:0000259" key="11">
    <source>
        <dbReference type="PROSITE" id="PS51156"/>
    </source>
</evidence>
<dbReference type="Proteomes" id="UP001304243">
    <property type="component" value="Unassembled WGS sequence"/>
</dbReference>
<dbReference type="InterPro" id="IPR001965">
    <property type="entry name" value="Znf_PHD"/>
</dbReference>
<dbReference type="Gene3D" id="1.10.10.60">
    <property type="entry name" value="Homeodomain-like"/>
    <property type="match status" value="1"/>
</dbReference>
<dbReference type="SUPFAM" id="SSF57716">
    <property type="entry name" value="Glucocorticoid receptor-like (DNA-binding domain)"/>
    <property type="match status" value="1"/>
</dbReference>
<dbReference type="Gene3D" id="3.30.50.10">
    <property type="entry name" value="Erythroid Transcription Factor GATA-1, subunit A"/>
    <property type="match status" value="1"/>
</dbReference>
<dbReference type="SMART" id="SM00439">
    <property type="entry name" value="BAH"/>
    <property type="match status" value="1"/>
</dbReference>
<dbReference type="PANTHER" id="PTHR47672">
    <property type="entry name" value="E3 UBIQUITIN-PROTEIN LIGASE SNT2"/>
    <property type="match status" value="1"/>
</dbReference>
<dbReference type="PROSITE" id="PS51805">
    <property type="entry name" value="EPHD"/>
    <property type="match status" value="1"/>
</dbReference>
<feature type="compositionally biased region" description="Polar residues" evidence="7">
    <location>
        <begin position="434"/>
        <end position="445"/>
    </location>
</feature>
<feature type="compositionally biased region" description="Low complexity" evidence="7">
    <location>
        <begin position="224"/>
        <end position="241"/>
    </location>
</feature>
<dbReference type="GO" id="GO:0004066">
    <property type="term" value="F:asparagine synthase (glutamine-hydrolyzing) activity"/>
    <property type="evidence" value="ECO:0007669"/>
    <property type="project" value="UniProtKB-EC"/>
</dbReference>
<feature type="region of interest" description="Disordered" evidence="7">
    <location>
        <begin position="302"/>
        <end position="326"/>
    </location>
</feature>
<dbReference type="SUPFAM" id="SSF57903">
    <property type="entry name" value="FYVE/PHD zinc finger"/>
    <property type="match status" value="2"/>
</dbReference>
<evidence type="ECO:0000259" key="12">
    <source>
        <dbReference type="PROSITE" id="PS51293"/>
    </source>
</evidence>
<evidence type="ECO:0000256" key="7">
    <source>
        <dbReference type="SAM" id="MobiDB-lite"/>
    </source>
</evidence>
<dbReference type="InterPro" id="IPR011011">
    <property type="entry name" value="Znf_FYVE_PHD"/>
</dbReference>
<dbReference type="CDD" id="cd15497">
    <property type="entry name" value="PHD1_Snt2p_like"/>
    <property type="match status" value="1"/>
</dbReference>
<dbReference type="GO" id="GO:0008270">
    <property type="term" value="F:zinc ion binding"/>
    <property type="evidence" value="ECO:0007669"/>
    <property type="project" value="UniProtKB-KW"/>
</dbReference>
<dbReference type="InterPro" id="IPR043151">
    <property type="entry name" value="BAH_sf"/>
</dbReference>